<feature type="transmembrane region" description="Helical" evidence="2">
    <location>
        <begin position="301"/>
        <end position="325"/>
    </location>
</feature>
<dbReference type="KEGG" id="mmau:NCTC10168_00494"/>
<evidence type="ECO:0000313" key="4">
    <source>
        <dbReference type="Proteomes" id="UP000290243"/>
    </source>
</evidence>
<keyword evidence="2" id="KW-0812">Transmembrane</keyword>
<name>A0A449B4W3_9BACT</name>
<feature type="compositionally biased region" description="Low complexity" evidence="1">
    <location>
        <begin position="256"/>
        <end position="285"/>
    </location>
</feature>
<keyword evidence="2" id="KW-1133">Transmembrane helix</keyword>
<keyword evidence="2" id="KW-0472">Membrane</keyword>
<sequence>MKSILKIINSLGNVTSAISGFTYSNSVRYEENNISSLDKKYDPLDKPDYKFNERQSFKSLEEFYNYYDNIVNHIDDSIKLDYAILKKMLNIEEDINDLPFEKYVNKNINIKSDQYIFNDLGIIWNDYIKIYIKNNYSYKSFLKSNLREKVKSLNDLEDSKKIEEAIFPIFNITIEDQSLFKVVVIEFEALIYLSENPEDESLFSLADELFKNNNGLNPSDIKLNTTLDSIREKVLEIRKHENKNLSVETASEIINKNNSNNNNASNSDTNNKDSNITNTTNNNEKPNNEVDKNSNIKSSNLLIYLLVPAVLILFFIIVILIWYFVKHKKTKIKNKPDAN</sequence>
<protein>
    <submittedName>
        <fullName evidence="3">Uncharacterized protein</fullName>
    </submittedName>
</protein>
<evidence type="ECO:0000256" key="1">
    <source>
        <dbReference type="SAM" id="MobiDB-lite"/>
    </source>
</evidence>
<dbReference type="AlphaFoldDB" id="A0A449B4W3"/>
<evidence type="ECO:0000256" key="2">
    <source>
        <dbReference type="SAM" id="Phobius"/>
    </source>
</evidence>
<gene>
    <name evidence="3" type="ORF">NCTC10168_00494</name>
</gene>
<proteinExistence type="predicted"/>
<dbReference type="RefSeq" id="WP_129646784.1">
    <property type="nucleotide sequence ID" value="NZ_LR215037.1"/>
</dbReference>
<organism evidence="3 4">
    <name type="scientific">Mycoplasmopsis maculosa</name>
    <dbReference type="NCBI Taxonomy" id="114885"/>
    <lineage>
        <taxon>Bacteria</taxon>
        <taxon>Bacillati</taxon>
        <taxon>Mycoplasmatota</taxon>
        <taxon>Mycoplasmoidales</taxon>
        <taxon>Metamycoplasmataceae</taxon>
        <taxon>Mycoplasmopsis</taxon>
    </lineage>
</organism>
<reference evidence="3 4" key="1">
    <citation type="submission" date="2019-01" db="EMBL/GenBank/DDBJ databases">
        <authorList>
            <consortium name="Pathogen Informatics"/>
        </authorList>
    </citation>
    <scope>NUCLEOTIDE SEQUENCE [LARGE SCALE GENOMIC DNA]</scope>
    <source>
        <strain evidence="3 4">NCTC10168</strain>
    </source>
</reference>
<keyword evidence="4" id="KW-1185">Reference proteome</keyword>
<dbReference type="Proteomes" id="UP000290243">
    <property type="component" value="Chromosome"/>
</dbReference>
<evidence type="ECO:0000313" key="3">
    <source>
        <dbReference type="EMBL" id="VEU75568.1"/>
    </source>
</evidence>
<accession>A0A449B4W3</accession>
<feature type="region of interest" description="Disordered" evidence="1">
    <location>
        <begin position="256"/>
        <end position="292"/>
    </location>
</feature>
<dbReference type="EMBL" id="LR215037">
    <property type="protein sequence ID" value="VEU75568.1"/>
    <property type="molecule type" value="Genomic_DNA"/>
</dbReference>